<keyword evidence="9" id="KW-1185">Reference proteome</keyword>
<evidence type="ECO:0000256" key="3">
    <source>
        <dbReference type="ARBA" id="ARBA00022679"/>
    </source>
</evidence>
<dbReference type="GO" id="GO:0008654">
    <property type="term" value="P:phospholipid biosynthetic process"/>
    <property type="evidence" value="ECO:0007669"/>
    <property type="project" value="TreeGrafter"/>
</dbReference>
<dbReference type="GO" id="GO:0006631">
    <property type="term" value="P:fatty acid metabolic process"/>
    <property type="evidence" value="ECO:0007669"/>
    <property type="project" value="TreeGrafter"/>
</dbReference>
<keyword evidence="5" id="KW-0012">Acyltransferase</keyword>
<dbReference type="Pfam" id="PF19277">
    <property type="entry name" value="GPAT_C"/>
    <property type="match status" value="2"/>
</dbReference>
<evidence type="ECO:0000256" key="1">
    <source>
        <dbReference type="ARBA" id="ARBA00004184"/>
    </source>
</evidence>
<evidence type="ECO:0000313" key="9">
    <source>
        <dbReference type="Proteomes" id="UP000789739"/>
    </source>
</evidence>
<dbReference type="GO" id="GO:0019432">
    <property type="term" value="P:triglyceride biosynthetic process"/>
    <property type="evidence" value="ECO:0007669"/>
    <property type="project" value="TreeGrafter"/>
</dbReference>
<dbReference type="GO" id="GO:0004366">
    <property type="term" value="F:glycerol-3-phosphate O-acyltransferase activity"/>
    <property type="evidence" value="ECO:0007669"/>
    <property type="project" value="TreeGrafter"/>
</dbReference>
<evidence type="ECO:0000256" key="6">
    <source>
        <dbReference type="SAM" id="Coils"/>
    </source>
</evidence>
<evidence type="ECO:0000256" key="2">
    <source>
        <dbReference type="ARBA" id="ARBA00007937"/>
    </source>
</evidence>
<dbReference type="PANTHER" id="PTHR12563:SF17">
    <property type="entry name" value="DIHYDROXYACETONE PHOSPHATE ACYLTRANSFERASE"/>
    <property type="match status" value="1"/>
</dbReference>
<reference evidence="8" key="1">
    <citation type="submission" date="2021-06" db="EMBL/GenBank/DDBJ databases">
        <authorList>
            <person name="Kallberg Y."/>
            <person name="Tangrot J."/>
            <person name="Rosling A."/>
        </authorList>
    </citation>
    <scope>NUCLEOTIDE SEQUENCE</scope>
    <source>
        <strain evidence="8">BR232B</strain>
    </source>
</reference>
<keyword evidence="4" id="KW-0472">Membrane</keyword>
<dbReference type="GO" id="GO:0006072">
    <property type="term" value="P:glycerol-3-phosphate metabolic process"/>
    <property type="evidence" value="ECO:0007669"/>
    <property type="project" value="TreeGrafter"/>
</dbReference>
<comment type="subcellular location">
    <subcellularLocation>
        <location evidence="1">Endomembrane system</location>
        <topology evidence="1">Peripheral membrane protein</topology>
    </subcellularLocation>
</comment>
<gene>
    <name evidence="8" type="ORF">PBRASI_LOCUS1739</name>
</gene>
<keyword evidence="3" id="KW-0808">Transferase</keyword>
<dbReference type="Pfam" id="PF01553">
    <property type="entry name" value="Acyltransferase"/>
    <property type="match status" value="1"/>
</dbReference>
<dbReference type="GO" id="GO:0031966">
    <property type="term" value="C:mitochondrial membrane"/>
    <property type="evidence" value="ECO:0007669"/>
    <property type="project" value="TreeGrafter"/>
</dbReference>
<dbReference type="GO" id="GO:0012505">
    <property type="term" value="C:endomembrane system"/>
    <property type="evidence" value="ECO:0007669"/>
    <property type="project" value="UniProtKB-SubCell"/>
</dbReference>
<dbReference type="InterPro" id="IPR045520">
    <property type="entry name" value="GPAT/DHAPAT_C"/>
</dbReference>
<dbReference type="SUPFAM" id="SSF69593">
    <property type="entry name" value="Glycerol-3-phosphate (1)-acyltransferase"/>
    <property type="match status" value="1"/>
</dbReference>
<comment type="similarity">
    <text evidence="2">Belongs to the GPAT/DAPAT family.</text>
</comment>
<dbReference type="Proteomes" id="UP000789739">
    <property type="component" value="Unassembled WGS sequence"/>
</dbReference>
<dbReference type="InterPro" id="IPR022284">
    <property type="entry name" value="GPAT/DHAPAT"/>
</dbReference>
<feature type="domain" description="Phospholipid/glycerol acyltransferase" evidence="7">
    <location>
        <begin position="198"/>
        <end position="320"/>
    </location>
</feature>
<evidence type="ECO:0000256" key="5">
    <source>
        <dbReference type="ARBA" id="ARBA00023315"/>
    </source>
</evidence>
<protein>
    <submittedName>
        <fullName evidence="8">7131_t:CDS:1</fullName>
    </submittedName>
</protein>
<dbReference type="AlphaFoldDB" id="A0A9N8WBJ9"/>
<feature type="coiled-coil region" evidence="6">
    <location>
        <begin position="487"/>
        <end position="514"/>
    </location>
</feature>
<dbReference type="OrthoDB" id="10255570at2759"/>
<evidence type="ECO:0000259" key="7">
    <source>
        <dbReference type="SMART" id="SM00563"/>
    </source>
</evidence>
<sequence length="811" mass="92046">MGKNTPKNNSPIIIPIAPIEDEPLSSMVENAKVVATDTSPPLPALMTQNDNRDIILQSTGNGNGDSEERNLTLHHPGHFREDPVGFMMAMGAFYQGTGWRSYKNYIGARILYEGYTEETKERVLNSERVRYMIAYLAEKQANILAATSPNVDLKIIGKKKKHFEKELEAVANQMVEKLVADLSSLRFVRLFGFFVNNILVRMYHQGVHISEREFLEATLPHIVAGDNLNLPIVGRILKGGGAFFIRRSWGEDLLYGSVVREYVEGLLERGHNLECFIEGTRSRTGKLLPPKLGVLKIMLDCVLSGRAKDCWLVPMSIQYDKVIETETYVNELLGNPKEKESLWGIMTNTRLLQLKWGRIVALEPGYCGHVVLVLDLHSTKRGLESHIQHGYALIADRIHKLSNIVRFSKPYSLSQFIQAQVGRRRTFDPTNEQNKVTLLRALGYRILSDIGVGRAELIRRVDWLKAAIVVKGGRVADFGDMTTGEIVDRAMNVLKDLIKERKDLLETVFCAENRFELSFYRNQVIHLFVSEAIVSAAMYTKIKIGGSKSTQRFDFHKLLETVTFLSQLLKVEFVYRPGEIENNLYDTLEGLVKDNVFVFEDGTVELSDAERAIGRENYDFYCFLIWPFIETYWLAAVSLFSMAPPMSASLQQKTTISKKNPAPITWFDERDFHNKCQLFGKTLYYQGDLSYFEAVNKETLKNAFIRLEELNIILVKRSRNTKILPTIALSPEYVPTRNAQGAIEPKGKLWDLVEQIGKFRREGKNRRDNATVSFRVLRLAEIVGQPSTADVGVMNNLMGRSVKTAQPEAKL</sequence>
<comment type="caution">
    <text evidence="8">The sequence shown here is derived from an EMBL/GenBank/DDBJ whole genome shotgun (WGS) entry which is preliminary data.</text>
</comment>
<dbReference type="SMART" id="SM00563">
    <property type="entry name" value="PlsC"/>
    <property type="match status" value="1"/>
</dbReference>
<name>A0A9N8WBJ9_9GLOM</name>
<dbReference type="InterPro" id="IPR002123">
    <property type="entry name" value="Plipid/glycerol_acylTrfase"/>
</dbReference>
<proteinExistence type="inferred from homology"/>
<evidence type="ECO:0000256" key="4">
    <source>
        <dbReference type="ARBA" id="ARBA00023136"/>
    </source>
</evidence>
<accession>A0A9N8WBJ9</accession>
<dbReference type="EMBL" id="CAJVPI010000120">
    <property type="protein sequence ID" value="CAG8484079.1"/>
    <property type="molecule type" value="Genomic_DNA"/>
</dbReference>
<dbReference type="PANTHER" id="PTHR12563">
    <property type="entry name" value="GLYCEROL-3-PHOSPHATE ACYLTRANSFERASE"/>
    <property type="match status" value="1"/>
</dbReference>
<keyword evidence="6" id="KW-0175">Coiled coil</keyword>
<dbReference type="InterPro" id="IPR041728">
    <property type="entry name" value="GPAT/DHAPAT_LPLAT"/>
</dbReference>
<dbReference type="CDD" id="cd07993">
    <property type="entry name" value="LPLAT_DHAPAT-like"/>
    <property type="match status" value="1"/>
</dbReference>
<evidence type="ECO:0000313" key="8">
    <source>
        <dbReference type="EMBL" id="CAG8484079.1"/>
    </source>
</evidence>
<organism evidence="8 9">
    <name type="scientific">Paraglomus brasilianum</name>
    <dbReference type="NCBI Taxonomy" id="144538"/>
    <lineage>
        <taxon>Eukaryota</taxon>
        <taxon>Fungi</taxon>
        <taxon>Fungi incertae sedis</taxon>
        <taxon>Mucoromycota</taxon>
        <taxon>Glomeromycotina</taxon>
        <taxon>Glomeromycetes</taxon>
        <taxon>Paraglomerales</taxon>
        <taxon>Paraglomeraceae</taxon>
        <taxon>Paraglomus</taxon>
    </lineage>
</organism>